<evidence type="ECO:0000313" key="1">
    <source>
        <dbReference type="EMBL" id="KAJ8731981.1"/>
    </source>
</evidence>
<reference evidence="1" key="1">
    <citation type="submission" date="2023-03" db="EMBL/GenBank/DDBJ databases">
        <title>Chromosome-level genomes of two armyworms, Mythimna separata and Mythimna loreyi, provide insights into the biosynthesis and reception of sex pheromones.</title>
        <authorList>
            <person name="Zhao H."/>
        </authorList>
    </citation>
    <scope>NUCLEOTIDE SEQUENCE</scope>
    <source>
        <strain evidence="1">BeijingLab</strain>
    </source>
</reference>
<organism evidence="1 2">
    <name type="scientific">Mythimna loreyi</name>
    <dbReference type="NCBI Taxonomy" id="667449"/>
    <lineage>
        <taxon>Eukaryota</taxon>
        <taxon>Metazoa</taxon>
        <taxon>Ecdysozoa</taxon>
        <taxon>Arthropoda</taxon>
        <taxon>Hexapoda</taxon>
        <taxon>Insecta</taxon>
        <taxon>Pterygota</taxon>
        <taxon>Neoptera</taxon>
        <taxon>Endopterygota</taxon>
        <taxon>Lepidoptera</taxon>
        <taxon>Glossata</taxon>
        <taxon>Ditrysia</taxon>
        <taxon>Noctuoidea</taxon>
        <taxon>Noctuidae</taxon>
        <taxon>Noctuinae</taxon>
        <taxon>Hadenini</taxon>
        <taxon>Mythimna</taxon>
    </lineage>
</organism>
<dbReference type="Proteomes" id="UP001231649">
    <property type="component" value="Chromosome 6"/>
</dbReference>
<keyword evidence="2" id="KW-1185">Reference proteome</keyword>
<evidence type="ECO:0000313" key="2">
    <source>
        <dbReference type="Proteomes" id="UP001231649"/>
    </source>
</evidence>
<comment type="caution">
    <text evidence="1">The sequence shown here is derived from an EMBL/GenBank/DDBJ whole genome shotgun (WGS) entry which is preliminary data.</text>
</comment>
<proteinExistence type="predicted"/>
<name>A0ACC2R2X1_9NEOP</name>
<protein>
    <submittedName>
        <fullName evidence="1">Uncharacterized protein</fullName>
    </submittedName>
</protein>
<sequence>MNQFILLTVFLTLFLKNVASIDCFWSTECKYKYFSSKTSYENIRGDIRDSFVKPEGCEPINVWTIMRHGKKYPGSTFLQHIKDVLYLKDYIISNYDNGNSSLCAQDVDSFREWTIEEKFINEPNTVTNEGYQEMLRFGSRLKEVLPEIFNDLKEEEYSFRPTYGSRGEVSAEALIKGLGYKDLFIEKAETNVSTGNPFGRCKAYLKEVYTNGDTYKMSLQYMETPEYVNMKNRIEKRLGLNFTLTNRNIIAIYDLCRYISDGINNTFSPWCAVFTEEDLKIIEYVGDLEHYYRSGYGASKFTRIFGQTTLADLFNNFEQAKNNQSKKFIIYITKSSMMEMALVALNLAKDESPLTGAHRDLNRKWRSTFSSTFGVNLIAVLNRCRKPNEELYEYKISFYRNESPFLELCNRGVCSWQEFEDIFKPFLKTNLTETCENDQNV</sequence>
<accession>A0ACC2R2X1</accession>
<gene>
    <name evidence="1" type="ORF">PYW08_014711</name>
</gene>
<dbReference type="EMBL" id="CM056782">
    <property type="protein sequence ID" value="KAJ8731981.1"/>
    <property type="molecule type" value="Genomic_DNA"/>
</dbReference>